<proteinExistence type="inferred from homology"/>
<evidence type="ECO:0000259" key="7">
    <source>
        <dbReference type="Pfam" id="PF00281"/>
    </source>
</evidence>
<comment type="similarity">
    <text evidence="1 5 6">Belongs to the universal ribosomal protein uL5 family.</text>
</comment>
<evidence type="ECO:0000259" key="8">
    <source>
        <dbReference type="Pfam" id="PF00673"/>
    </source>
</evidence>
<keyword evidence="5" id="KW-0699">rRNA-binding</keyword>
<dbReference type="NCBIfam" id="NF000585">
    <property type="entry name" value="PRK00010.1"/>
    <property type="match status" value="1"/>
</dbReference>
<dbReference type="PIRSF" id="PIRSF002161">
    <property type="entry name" value="Ribosomal_L5"/>
    <property type="match status" value="1"/>
</dbReference>
<protein>
    <recommendedName>
        <fullName evidence="4 5">Large ribosomal subunit protein uL5</fullName>
    </recommendedName>
</protein>
<sequence>MASRLKERYKTNVVPALMKEFGYKNPMAVPRLEKIVVNMGVGEATQNIKIMDGAAHELAAITGQKPIITRAKKSISAFKVRKGMPIGACVTLRGERMYEFLDRLCNVALPRVRDFKGLPGKAFDGRGNYTLGLRDQLIFPEIDYSRVEKIKGMNITIVTTAKGDPEAAALLKLLGVPLGPRPVSPGLIGLGRGG</sequence>
<dbReference type="GO" id="GO:1990904">
    <property type="term" value="C:ribonucleoprotein complex"/>
    <property type="evidence" value="ECO:0007669"/>
    <property type="project" value="UniProtKB-KW"/>
</dbReference>
<dbReference type="EMBL" id="KT007012">
    <property type="protein sequence ID" value="AKQ03402.1"/>
    <property type="molecule type" value="Genomic_DNA"/>
</dbReference>
<evidence type="ECO:0000313" key="9">
    <source>
        <dbReference type="EMBL" id="AKQ03402.1"/>
    </source>
</evidence>
<dbReference type="GO" id="GO:0000049">
    <property type="term" value="F:tRNA binding"/>
    <property type="evidence" value="ECO:0007669"/>
    <property type="project" value="UniProtKB-UniRule"/>
</dbReference>
<organism evidence="9">
    <name type="scientific">uncultured Acidobacteria bacterium Rifle_16ft_4_minimus_37967</name>
    <dbReference type="NCBI Taxonomy" id="1665087"/>
    <lineage>
        <taxon>Bacteria</taxon>
        <taxon>Pseudomonadati</taxon>
        <taxon>Acidobacteriota</taxon>
        <taxon>environmental samples</taxon>
    </lineage>
</organism>
<dbReference type="SUPFAM" id="SSF55282">
    <property type="entry name" value="RL5-like"/>
    <property type="match status" value="1"/>
</dbReference>
<dbReference type="GO" id="GO:0005840">
    <property type="term" value="C:ribosome"/>
    <property type="evidence" value="ECO:0007669"/>
    <property type="project" value="UniProtKB-KW"/>
</dbReference>
<dbReference type="GO" id="GO:0006412">
    <property type="term" value="P:translation"/>
    <property type="evidence" value="ECO:0007669"/>
    <property type="project" value="UniProtKB-UniRule"/>
</dbReference>
<evidence type="ECO:0000256" key="1">
    <source>
        <dbReference type="ARBA" id="ARBA00008553"/>
    </source>
</evidence>
<dbReference type="InterPro" id="IPR002132">
    <property type="entry name" value="Ribosomal_uL5"/>
</dbReference>
<dbReference type="InterPro" id="IPR031309">
    <property type="entry name" value="Ribosomal_uL5_C"/>
</dbReference>
<comment type="subunit">
    <text evidence="5">Part of the 50S ribosomal subunit; part of the 5S rRNA/L5/L18/L25 subcomplex. Contacts the 5S rRNA and the P site tRNA. Forms a bridge to the 30S subunit in the 70S ribosome.</text>
</comment>
<dbReference type="Gene3D" id="3.30.1440.10">
    <property type="match status" value="1"/>
</dbReference>
<feature type="domain" description="Large ribosomal subunit protein uL5 N-terminal" evidence="7">
    <location>
        <begin position="25"/>
        <end position="81"/>
    </location>
</feature>
<dbReference type="InterPro" id="IPR022803">
    <property type="entry name" value="Ribosomal_uL5_dom_sf"/>
</dbReference>
<evidence type="ECO:0000256" key="3">
    <source>
        <dbReference type="ARBA" id="ARBA00023274"/>
    </source>
</evidence>
<dbReference type="Pfam" id="PF00673">
    <property type="entry name" value="Ribosomal_L5_C"/>
    <property type="match status" value="1"/>
</dbReference>
<comment type="function">
    <text evidence="5">This is 1 of the proteins that bind and probably mediate the attachment of the 5S RNA into the large ribosomal subunit, where it forms part of the central protuberance. In the 70S ribosome it contacts protein S13 of the 30S subunit (bridge B1b), connecting the 2 subunits; this bridge is implicated in subunit movement. Contacts the P site tRNA; the 5S rRNA and some of its associated proteins might help stabilize positioning of ribosome-bound tRNAs.</text>
</comment>
<accession>A0A0H4TA97</accession>
<reference evidence="9" key="1">
    <citation type="journal article" date="2015" name="ISME J.">
        <title>Aquifer environment selects for microbial species cohorts in sediment and groundwater.</title>
        <authorList>
            <person name="Hug L.A."/>
            <person name="Thomas B.C."/>
            <person name="Brown C.T."/>
            <person name="Frischkorn K.R."/>
            <person name="Williams K.H."/>
            <person name="Tringe S.G."/>
            <person name="Banfield J.F."/>
        </authorList>
    </citation>
    <scope>NUCLEOTIDE SEQUENCE</scope>
</reference>
<keyword evidence="2 5" id="KW-0689">Ribosomal protein</keyword>
<dbReference type="HAMAP" id="MF_01333_B">
    <property type="entry name" value="Ribosomal_uL5_B"/>
    <property type="match status" value="1"/>
</dbReference>
<dbReference type="GO" id="GO:0019843">
    <property type="term" value="F:rRNA binding"/>
    <property type="evidence" value="ECO:0007669"/>
    <property type="project" value="UniProtKB-UniRule"/>
</dbReference>
<dbReference type="FunFam" id="3.30.1440.10:FF:000001">
    <property type="entry name" value="50S ribosomal protein L5"/>
    <property type="match status" value="1"/>
</dbReference>
<evidence type="ECO:0000256" key="6">
    <source>
        <dbReference type="RuleBase" id="RU003930"/>
    </source>
</evidence>
<evidence type="ECO:0000256" key="4">
    <source>
        <dbReference type="ARBA" id="ARBA00035245"/>
    </source>
</evidence>
<gene>
    <name evidence="5 9" type="primary">rplE</name>
</gene>
<dbReference type="InterPro" id="IPR020929">
    <property type="entry name" value="Ribosomal_uL5_CS"/>
</dbReference>
<name>A0A0H4TA97_9BACT</name>
<evidence type="ECO:0000256" key="5">
    <source>
        <dbReference type="HAMAP-Rule" id="MF_01333"/>
    </source>
</evidence>
<dbReference type="AlphaFoldDB" id="A0A0H4TA97"/>
<keyword evidence="5" id="KW-0694">RNA-binding</keyword>
<dbReference type="Pfam" id="PF00281">
    <property type="entry name" value="Ribosomal_L5"/>
    <property type="match status" value="1"/>
</dbReference>
<dbReference type="GO" id="GO:0003735">
    <property type="term" value="F:structural constituent of ribosome"/>
    <property type="evidence" value="ECO:0007669"/>
    <property type="project" value="InterPro"/>
</dbReference>
<evidence type="ECO:0000256" key="2">
    <source>
        <dbReference type="ARBA" id="ARBA00022980"/>
    </source>
</evidence>
<dbReference type="InterPro" id="IPR020930">
    <property type="entry name" value="Ribosomal_uL5_bac-type"/>
</dbReference>
<feature type="domain" description="Large ribosomal subunit protein uL5 C-terminal" evidence="8">
    <location>
        <begin position="85"/>
        <end position="177"/>
    </location>
</feature>
<keyword evidence="5" id="KW-0820">tRNA-binding</keyword>
<dbReference type="PANTHER" id="PTHR11994">
    <property type="entry name" value="60S RIBOSOMAL PROTEIN L11-RELATED"/>
    <property type="match status" value="1"/>
</dbReference>
<dbReference type="PROSITE" id="PS00358">
    <property type="entry name" value="RIBOSOMAL_L5"/>
    <property type="match status" value="1"/>
</dbReference>
<keyword evidence="3 5" id="KW-0687">Ribonucleoprotein</keyword>
<dbReference type="InterPro" id="IPR031310">
    <property type="entry name" value="Ribosomal_uL5_N"/>
</dbReference>